<name>C5KCP2_PERM5</name>
<dbReference type="EMBL" id="GG671995">
    <property type="protein sequence ID" value="EER17641.1"/>
    <property type="molecule type" value="Genomic_DNA"/>
</dbReference>
<gene>
    <name evidence="1" type="ORF">Pmar_PMAR023562</name>
</gene>
<proteinExistence type="predicted"/>
<sequence>MTSKVHDENTIPKTILNLQAVNSPTSISNLHCINSSIEGMKTTIAGTIPSLHPINADPTLLTEPPFSSIPSAVTRMTSEAHDGNTIPSTALDLHTVSSSTPIPNLHCSNSPLEAMETTILGTIPSLHTINADPTLLTEAPISSIPSAVTRMTSEAHDGNTIPSTALDLHTVSSPTLIPNLHCSNSPLEAMETTILGTIPSLHPINADPTLLTEAPISSIPSAVTRMTSEAHDGNTIPSTALDLHTVSSPTLIPNLHCSNSPLEAMATTILGTIPSLHPINADPTLLTEAPISSIPSALTRMISEVAFI</sequence>
<dbReference type="RefSeq" id="XP_002785845.1">
    <property type="nucleotide sequence ID" value="XM_002785799.1"/>
</dbReference>
<evidence type="ECO:0000313" key="2">
    <source>
        <dbReference type="Proteomes" id="UP000007800"/>
    </source>
</evidence>
<reference evidence="1 2" key="1">
    <citation type="submission" date="2008-07" db="EMBL/GenBank/DDBJ databases">
        <authorList>
            <person name="El-Sayed N."/>
            <person name="Caler E."/>
            <person name="Inman J."/>
            <person name="Amedeo P."/>
            <person name="Hass B."/>
            <person name="Wortman J."/>
        </authorList>
    </citation>
    <scope>NUCLEOTIDE SEQUENCE [LARGE SCALE GENOMIC DNA]</scope>
    <source>
        <strain evidence="2">ATCC 50983 / TXsc</strain>
    </source>
</reference>
<dbReference type="Proteomes" id="UP000007800">
    <property type="component" value="Unassembled WGS sequence"/>
</dbReference>
<accession>C5KCP2</accession>
<dbReference type="InParanoid" id="C5KCP2"/>
<protein>
    <submittedName>
        <fullName evidence="1">Uncharacterized protein</fullName>
    </submittedName>
</protein>
<evidence type="ECO:0000313" key="1">
    <source>
        <dbReference type="EMBL" id="EER17641.1"/>
    </source>
</evidence>
<keyword evidence="2" id="KW-1185">Reference proteome</keyword>
<dbReference type="GeneID" id="9087334"/>
<organism evidence="2">
    <name type="scientific">Perkinsus marinus (strain ATCC 50983 / TXsc)</name>
    <dbReference type="NCBI Taxonomy" id="423536"/>
    <lineage>
        <taxon>Eukaryota</taxon>
        <taxon>Sar</taxon>
        <taxon>Alveolata</taxon>
        <taxon>Perkinsozoa</taxon>
        <taxon>Perkinsea</taxon>
        <taxon>Perkinsida</taxon>
        <taxon>Perkinsidae</taxon>
        <taxon>Perkinsus</taxon>
    </lineage>
</organism>
<dbReference type="AlphaFoldDB" id="C5KCP2"/>